<feature type="transmembrane region" description="Helical" evidence="11">
    <location>
        <begin position="21"/>
        <end position="41"/>
    </location>
</feature>
<evidence type="ECO:0000313" key="13">
    <source>
        <dbReference type="EMBL" id="VDK52155.1"/>
    </source>
</evidence>
<comment type="similarity">
    <text evidence="2">Belongs to the sphingomyelin synthase family.</text>
</comment>
<evidence type="ECO:0000256" key="4">
    <source>
        <dbReference type="ARBA" id="ARBA00022692"/>
    </source>
</evidence>
<dbReference type="AlphaFoldDB" id="A0A0M3K229"/>
<keyword evidence="4 11" id="KW-0812">Transmembrane</keyword>
<dbReference type="PANTHER" id="PTHR21290">
    <property type="entry name" value="SPHINGOMYELIN SYNTHETASE"/>
    <property type="match status" value="1"/>
</dbReference>
<protein>
    <submittedName>
        <fullName evidence="15">PAP2_C domain-containing protein</fullName>
    </submittedName>
</protein>
<evidence type="ECO:0000313" key="14">
    <source>
        <dbReference type="Proteomes" id="UP000267096"/>
    </source>
</evidence>
<dbReference type="Pfam" id="PF14360">
    <property type="entry name" value="PAP2_C"/>
    <property type="match status" value="1"/>
</dbReference>
<feature type="region of interest" description="Disordered" evidence="10">
    <location>
        <begin position="466"/>
        <end position="544"/>
    </location>
</feature>
<feature type="compositionally biased region" description="Polar residues" evidence="10">
    <location>
        <begin position="631"/>
        <end position="644"/>
    </location>
</feature>
<dbReference type="OrthoDB" id="422827at2759"/>
<evidence type="ECO:0000256" key="9">
    <source>
        <dbReference type="SAM" id="Coils"/>
    </source>
</evidence>
<evidence type="ECO:0000256" key="3">
    <source>
        <dbReference type="ARBA" id="ARBA00022679"/>
    </source>
</evidence>
<dbReference type="GO" id="GO:0005886">
    <property type="term" value="C:plasma membrane"/>
    <property type="evidence" value="ECO:0007669"/>
    <property type="project" value="TreeGrafter"/>
</dbReference>
<dbReference type="InterPro" id="IPR025749">
    <property type="entry name" value="Sphingomyelin_synth-like_dom"/>
</dbReference>
<evidence type="ECO:0000256" key="7">
    <source>
        <dbReference type="ARBA" id="ARBA00023098"/>
    </source>
</evidence>
<dbReference type="GO" id="GO:0000139">
    <property type="term" value="C:Golgi membrane"/>
    <property type="evidence" value="ECO:0007669"/>
    <property type="project" value="TreeGrafter"/>
</dbReference>
<feature type="compositionally biased region" description="Polar residues" evidence="10">
    <location>
        <begin position="600"/>
        <end position="615"/>
    </location>
</feature>
<evidence type="ECO:0000256" key="8">
    <source>
        <dbReference type="ARBA" id="ARBA00023136"/>
    </source>
</evidence>
<evidence type="ECO:0000256" key="6">
    <source>
        <dbReference type="ARBA" id="ARBA00022989"/>
    </source>
</evidence>
<reference evidence="15" key="1">
    <citation type="submission" date="2017-02" db="UniProtKB">
        <authorList>
            <consortium name="WormBaseParasite"/>
        </authorList>
    </citation>
    <scope>IDENTIFICATION</scope>
</reference>
<evidence type="ECO:0000259" key="12">
    <source>
        <dbReference type="Pfam" id="PF14360"/>
    </source>
</evidence>
<keyword evidence="14" id="KW-1185">Reference proteome</keyword>
<evidence type="ECO:0000256" key="5">
    <source>
        <dbReference type="ARBA" id="ARBA00022919"/>
    </source>
</evidence>
<dbReference type="GO" id="GO:0006686">
    <property type="term" value="P:sphingomyelin biosynthetic process"/>
    <property type="evidence" value="ECO:0007669"/>
    <property type="project" value="TreeGrafter"/>
</dbReference>
<dbReference type="WBParaSite" id="ASIM_0001495001-mRNA-1">
    <property type="protein sequence ID" value="ASIM_0001495001-mRNA-1"/>
    <property type="gene ID" value="ASIM_0001495001"/>
</dbReference>
<dbReference type="GO" id="GO:0046513">
    <property type="term" value="P:ceramide biosynthetic process"/>
    <property type="evidence" value="ECO:0007669"/>
    <property type="project" value="TreeGrafter"/>
</dbReference>
<keyword evidence="3" id="KW-0808">Transferase</keyword>
<reference evidence="13 14" key="2">
    <citation type="submission" date="2018-11" db="EMBL/GenBank/DDBJ databases">
        <authorList>
            <consortium name="Pathogen Informatics"/>
        </authorList>
    </citation>
    <scope>NUCLEOTIDE SEQUENCE [LARGE SCALE GENOMIC DNA]</scope>
</reference>
<comment type="subcellular location">
    <subcellularLocation>
        <location evidence="1">Membrane</location>
        <topology evidence="1">Multi-pass membrane protein</topology>
    </subcellularLocation>
</comment>
<keyword evidence="5" id="KW-0746">Sphingolipid metabolism</keyword>
<dbReference type="GO" id="GO:0005789">
    <property type="term" value="C:endoplasmic reticulum membrane"/>
    <property type="evidence" value="ECO:0007669"/>
    <property type="project" value="TreeGrafter"/>
</dbReference>
<dbReference type="PANTHER" id="PTHR21290:SF34">
    <property type="entry name" value="PHOSPHATIDYLCHOLINE:CERAMIDE CHOLINEPHOSPHOTRANSFERASE 3-RELATED"/>
    <property type="match status" value="1"/>
</dbReference>
<keyword evidence="7" id="KW-0443">Lipid metabolism</keyword>
<evidence type="ECO:0000313" key="15">
    <source>
        <dbReference type="WBParaSite" id="ASIM_0001495001-mRNA-1"/>
    </source>
</evidence>
<feature type="compositionally biased region" description="Basic and acidic residues" evidence="10">
    <location>
        <begin position="512"/>
        <end position="535"/>
    </location>
</feature>
<sequence length="655" mass="74324">MSNPYVISRSHESHEACRLCFAILFLVLAAFSNLAALAYIHDFVGREALPDVVFAVIPEQTWALKVGDGMVMLCVIFLITLVVCHRERVVILRRTFFIFACLYSMRTVSLLCTQLPSGYVDNDSQCRAKLNQSIISWDLFALRILEQAYKFGFQDVNAKMLCGDLLFSGHTISMVTSALTISYYLPDSIRPLRWVGCSGNSASSCGNSAKAECRERTAERFMVKQLFFHNGDPTQSLGSSSDPSNDLAVKLERAEIESNLLRENYSKAQAEVQKSAKAKERYKALYEREREKTKRQELQLKTTQVLEMMLQDQQLLQKKIEQYESRLKASALYKTLTGTTPEANVLELIDDLIGDNAQPDAAKFLDILRRELHKTKRNLKKVEAQWDVTKKKVIDLNMKLNSHQALNVALRDEVLALCGNNMNEKLNDSRLQPVLMYSPDRRVSYGFALNESKEFPESLIASAYRARNQPSCSKNPFKKLNDSQNRDQQNQNKDKRFMAFLFDDSPQPSTSKVDDCRVEDERDTPKQRGNEKENVENISSPKVPNDVMKRVLLSLEAEQKGTRRKLPFSSENTHIKRIKSASSIQTNPHRPTDTNRPKSMLTSKPPQARITSFFRQPQSNPNQNSHQLPSISSNAVTKKSSSAADHNDTILIDSD</sequence>
<dbReference type="InterPro" id="IPR045221">
    <property type="entry name" value="Sphingomyelin_synth-like"/>
</dbReference>
<dbReference type="GO" id="GO:0033188">
    <property type="term" value="F:sphingomyelin synthase activity"/>
    <property type="evidence" value="ECO:0007669"/>
    <property type="project" value="TreeGrafter"/>
</dbReference>
<feature type="region of interest" description="Disordered" evidence="10">
    <location>
        <begin position="560"/>
        <end position="655"/>
    </location>
</feature>
<proteinExistence type="inferred from homology"/>
<evidence type="ECO:0000256" key="11">
    <source>
        <dbReference type="SAM" id="Phobius"/>
    </source>
</evidence>
<feature type="coiled-coil region" evidence="9">
    <location>
        <begin position="244"/>
        <end position="326"/>
    </location>
</feature>
<evidence type="ECO:0000256" key="10">
    <source>
        <dbReference type="SAM" id="MobiDB-lite"/>
    </source>
</evidence>
<feature type="transmembrane region" description="Helical" evidence="11">
    <location>
        <begin position="96"/>
        <end position="116"/>
    </location>
</feature>
<dbReference type="Proteomes" id="UP000267096">
    <property type="component" value="Unassembled WGS sequence"/>
</dbReference>
<keyword evidence="8 11" id="KW-0472">Membrane</keyword>
<feature type="transmembrane region" description="Helical" evidence="11">
    <location>
        <begin position="61"/>
        <end position="84"/>
    </location>
</feature>
<evidence type="ECO:0000256" key="1">
    <source>
        <dbReference type="ARBA" id="ARBA00004141"/>
    </source>
</evidence>
<accession>A0A0M3K229</accession>
<keyword evidence="6 11" id="KW-1133">Transmembrane helix</keyword>
<dbReference type="EMBL" id="UYRR01031721">
    <property type="protein sequence ID" value="VDK52155.1"/>
    <property type="molecule type" value="Genomic_DNA"/>
</dbReference>
<feature type="domain" description="Sphingomyelin synthase-like" evidence="12">
    <location>
        <begin position="162"/>
        <end position="195"/>
    </location>
</feature>
<dbReference type="GO" id="GO:0047493">
    <property type="term" value="F:ceramide cholinephosphotransferase activity"/>
    <property type="evidence" value="ECO:0007669"/>
    <property type="project" value="TreeGrafter"/>
</dbReference>
<name>A0A0M3K229_ANISI</name>
<organism evidence="15">
    <name type="scientific">Anisakis simplex</name>
    <name type="common">Herring worm</name>
    <dbReference type="NCBI Taxonomy" id="6269"/>
    <lineage>
        <taxon>Eukaryota</taxon>
        <taxon>Metazoa</taxon>
        <taxon>Ecdysozoa</taxon>
        <taxon>Nematoda</taxon>
        <taxon>Chromadorea</taxon>
        <taxon>Rhabditida</taxon>
        <taxon>Spirurina</taxon>
        <taxon>Ascaridomorpha</taxon>
        <taxon>Ascaridoidea</taxon>
        <taxon>Anisakidae</taxon>
        <taxon>Anisakis</taxon>
        <taxon>Anisakis simplex complex</taxon>
    </lineage>
</organism>
<feature type="compositionally biased region" description="Low complexity" evidence="10">
    <location>
        <begin position="616"/>
        <end position="630"/>
    </location>
</feature>
<feature type="compositionally biased region" description="Polar residues" evidence="10">
    <location>
        <begin position="580"/>
        <end position="589"/>
    </location>
</feature>
<evidence type="ECO:0000256" key="2">
    <source>
        <dbReference type="ARBA" id="ARBA00005441"/>
    </source>
</evidence>
<keyword evidence="9" id="KW-0175">Coiled coil</keyword>
<gene>
    <name evidence="13" type="ORF">ASIM_LOCUS14360</name>
</gene>